<evidence type="ECO:0000313" key="1">
    <source>
        <dbReference type="EMBL" id="KAL0407120.1"/>
    </source>
</evidence>
<reference evidence="1" key="1">
    <citation type="submission" date="2020-06" db="EMBL/GenBank/DDBJ databases">
        <authorList>
            <person name="Li T."/>
            <person name="Hu X."/>
            <person name="Zhang T."/>
            <person name="Song X."/>
            <person name="Zhang H."/>
            <person name="Dai N."/>
            <person name="Sheng W."/>
            <person name="Hou X."/>
            <person name="Wei L."/>
        </authorList>
    </citation>
    <scope>NUCLEOTIDE SEQUENCE</scope>
    <source>
        <strain evidence="1">KEN1</strain>
        <tissue evidence="1">Leaf</tissue>
    </source>
</reference>
<sequence length="61" mass="7112">GRFGIDARNGGKDKIVKKCLKAAQYRQKSYADKHRREIEYEIGDKIFLKVSPWKGILRFGK</sequence>
<dbReference type="AlphaFoldDB" id="A0AAW2TQH7"/>
<feature type="non-terminal residue" evidence="1">
    <location>
        <position position="1"/>
    </location>
</feature>
<evidence type="ECO:0008006" key="2">
    <source>
        <dbReference type="Google" id="ProtNLM"/>
    </source>
</evidence>
<comment type="caution">
    <text evidence="1">The sequence shown here is derived from an EMBL/GenBank/DDBJ whole genome shotgun (WGS) entry which is preliminary data.</text>
</comment>
<reference evidence="1" key="2">
    <citation type="journal article" date="2024" name="Plant">
        <title>Genomic evolution and insights into agronomic trait innovations of Sesamum species.</title>
        <authorList>
            <person name="Miao H."/>
            <person name="Wang L."/>
            <person name="Qu L."/>
            <person name="Liu H."/>
            <person name="Sun Y."/>
            <person name="Le M."/>
            <person name="Wang Q."/>
            <person name="Wei S."/>
            <person name="Zheng Y."/>
            <person name="Lin W."/>
            <person name="Duan Y."/>
            <person name="Cao H."/>
            <person name="Xiong S."/>
            <person name="Wang X."/>
            <person name="Wei L."/>
            <person name="Li C."/>
            <person name="Ma Q."/>
            <person name="Ju M."/>
            <person name="Zhao R."/>
            <person name="Li G."/>
            <person name="Mu C."/>
            <person name="Tian Q."/>
            <person name="Mei H."/>
            <person name="Zhang T."/>
            <person name="Gao T."/>
            <person name="Zhang H."/>
        </authorList>
    </citation>
    <scope>NUCLEOTIDE SEQUENCE</scope>
    <source>
        <strain evidence="1">KEN1</strain>
    </source>
</reference>
<dbReference type="EMBL" id="JACGWN010000014">
    <property type="protein sequence ID" value="KAL0407120.1"/>
    <property type="molecule type" value="Genomic_DNA"/>
</dbReference>
<accession>A0AAW2TQH7</accession>
<protein>
    <recommendedName>
        <fullName evidence="2">Reverse transcriptase domain-containing protein</fullName>
    </recommendedName>
</protein>
<proteinExistence type="predicted"/>
<name>A0AAW2TQH7_9LAMI</name>
<organism evidence="1">
    <name type="scientific">Sesamum latifolium</name>
    <dbReference type="NCBI Taxonomy" id="2727402"/>
    <lineage>
        <taxon>Eukaryota</taxon>
        <taxon>Viridiplantae</taxon>
        <taxon>Streptophyta</taxon>
        <taxon>Embryophyta</taxon>
        <taxon>Tracheophyta</taxon>
        <taxon>Spermatophyta</taxon>
        <taxon>Magnoliopsida</taxon>
        <taxon>eudicotyledons</taxon>
        <taxon>Gunneridae</taxon>
        <taxon>Pentapetalae</taxon>
        <taxon>asterids</taxon>
        <taxon>lamiids</taxon>
        <taxon>Lamiales</taxon>
        <taxon>Pedaliaceae</taxon>
        <taxon>Sesamum</taxon>
    </lineage>
</organism>
<gene>
    <name evidence="1" type="ORF">Slati_4025900</name>
</gene>